<dbReference type="Gene3D" id="2.60.15.10">
    <property type="entry name" value="F0F1 ATP synthase delta/epsilon subunit, N-terminal"/>
    <property type="match status" value="1"/>
</dbReference>
<evidence type="ECO:0000313" key="15">
    <source>
        <dbReference type="Proteomes" id="UP000237344"/>
    </source>
</evidence>
<evidence type="ECO:0000256" key="12">
    <source>
        <dbReference type="SAM" id="Coils"/>
    </source>
</evidence>
<dbReference type="GO" id="GO:0046933">
    <property type="term" value="F:proton-transporting ATP synthase activity, rotational mechanism"/>
    <property type="evidence" value="ECO:0007669"/>
    <property type="project" value="UniProtKB-UniRule"/>
</dbReference>
<accession>A0A2S3W370</accession>
<dbReference type="Proteomes" id="UP000237344">
    <property type="component" value="Unassembled WGS sequence"/>
</dbReference>
<dbReference type="HAMAP" id="MF_00530">
    <property type="entry name" value="ATP_synth_epsil_bac"/>
    <property type="match status" value="1"/>
</dbReference>
<feature type="domain" description="ATP synthase F1 complex delta/epsilon subunit N-terminal" evidence="13">
    <location>
        <begin position="3"/>
        <end position="82"/>
    </location>
</feature>
<dbReference type="SUPFAM" id="SSF51344">
    <property type="entry name" value="Epsilon subunit of F1F0-ATP synthase N-terminal domain"/>
    <property type="match status" value="1"/>
</dbReference>
<evidence type="ECO:0000313" key="14">
    <source>
        <dbReference type="EMBL" id="POF63322.1"/>
    </source>
</evidence>
<dbReference type="CDD" id="cd12152">
    <property type="entry name" value="F1-ATPase_delta"/>
    <property type="match status" value="1"/>
</dbReference>
<sequence>MPIKVEIVSPEKTLFSHAADMVVMPGSEGDIAAMPEHAPLMLMLRGGVVEIYEGDTVAHRFFVSGGFADMTPDHCTILADHATPVAELSATDAQSRLAGLEKSYDEADKMNVPALDILMDKMQSTRAEIEAAKNAAPEMSI</sequence>
<name>A0A2S3W370_9PROT</name>
<dbReference type="GO" id="GO:0005524">
    <property type="term" value="F:ATP binding"/>
    <property type="evidence" value="ECO:0007669"/>
    <property type="project" value="UniProtKB-UniRule"/>
</dbReference>
<dbReference type="PANTHER" id="PTHR13822:SF10">
    <property type="entry name" value="ATP SYNTHASE EPSILON CHAIN, CHLOROPLASTIC"/>
    <property type="match status" value="1"/>
</dbReference>
<proteinExistence type="inferred from homology"/>
<evidence type="ECO:0000256" key="1">
    <source>
        <dbReference type="ARBA" id="ARBA00003543"/>
    </source>
</evidence>
<dbReference type="AlphaFoldDB" id="A0A2S3W370"/>
<keyword evidence="4 10" id="KW-0813">Transport</keyword>
<reference evidence="14 15" key="1">
    <citation type="submission" date="2018-01" db="EMBL/GenBank/DDBJ databases">
        <title>Draft Genome Sequence of Komagataeibacter maltaceti LMG 1529, a Vinegar Producing Acetic Acid Bacterium Isolated from Malt Vinegar Brewery Acetifiers.</title>
        <authorList>
            <person name="Zhang Q."/>
            <person name="Hollensteiner J."/>
            <person name="Poehlein A."/>
            <person name="Daniel R."/>
        </authorList>
    </citation>
    <scope>NUCLEOTIDE SEQUENCE [LARGE SCALE GENOMIC DNA]</scope>
    <source>
        <strain evidence="14 15">LMG 1529</strain>
    </source>
</reference>
<organism evidence="14 15">
    <name type="scientific">Novacetimonas maltaceti</name>
    <dbReference type="NCBI Taxonomy" id="1203393"/>
    <lineage>
        <taxon>Bacteria</taxon>
        <taxon>Pseudomonadati</taxon>
        <taxon>Pseudomonadota</taxon>
        <taxon>Alphaproteobacteria</taxon>
        <taxon>Acetobacterales</taxon>
        <taxon>Acetobacteraceae</taxon>
        <taxon>Novacetimonas</taxon>
    </lineage>
</organism>
<dbReference type="GO" id="GO:0012505">
    <property type="term" value="C:endomembrane system"/>
    <property type="evidence" value="ECO:0007669"/>
    <property type="project" value="UniProtKB-SubCell"/>
</dbReference>
<comment type="function">
    <text evidence="1 10">Produces ATP from ADP in the presence of a proton gradient across the membrane.</text>
</comment>
<evidence type="ECO:0000256" key="4">
    <source>
        <dbReference type="ARBA" id="ARBA00022448"/>
    </source>
</evidence>
<evidence type="ECO:0000256" key="2">
    <source>
        <dbReference type="ARBA" id="ARBA00004184"/>
    </source>
</evidence>
<feature type="coiled-coil region" evidence="12">
    <location>
        <begin position="90"/>
        <end position="135"/>
    </location>
</feature>
<keyword evidence="8 10" id="KW-0139">CF(1)</keyword>
<keyword evidence="5 10" id="KW-0375">Hydrogen ion transport</keyword>
<dbReference type="PANTHER" id="PTHR13822">
    <property type="entry name" value="ATP SYNTHASE DELTA/EPSILON CHAIN"/>
    <property type="match status" value="1"/>
</dbReference>
<keyword evidence="10" id="KW-1003">Cell membrane</keyword>
<dbReference type="GO" id="GO:0005886">
    <property type="term" value="C:plasma membrane"/>
    <property type="evidence" value="ECO:0007669"/>
    <property type="project" value="UniProtKB-SubCell"/>
</dbReference>
<keyword evidence="12" id="KW-0175">Coiled coil</keyword>
<dbReference type="Pfam" id="PF02823">
    <property type="entry name" value="ATP-synt_DE_N"/>
    <property type="match status" value="1"/>
</dbReference>
<dbReference type="NCBIfam" id="TIGR01216">
    <property type="entry name" value="ATP_synt_epsi"/>
    <property type="match status" value="1"/>
</dbReference>
<dbReference type="InterPro" id="IPR036771">
    <property type="entry name" value="ATPsynth_dsu/esu_N"/>
</dbReference>
<comment type="subcellular location">
    <subcellularLocation>
        <location evidence="10">Cell membrane</location>
        <topology evidence="10">Peripheral membrane protein</topology>
    </subcellularLocation>
    <subcellularLocation>
        <location evidence="2">Endomembrane system</location>
        <topology evidence="2">Peripheral membrane protein</topology>
    </subcellularLocation>
</comment>
<comment type="subunit">
    <text evidence="10 11">F-type ATPases have 2 components, CF(1) - the catalytic core - and CF(0) - the membrane proton channel. CF(1) has five subunits: alpha(3), beta(3), gamma(1), delta(1), epsilon(1). CF(0) has three main subunits: a, b and c.</text>
</comment>
<dbReference type="OrthoDB" id="9799969at2"/>
<dbReference type="EMBL" id="POTC01000009">
    <property type="protein sequence ID" value="POF63322.1"/>
    <property type="molecule type" value="Genomic_DNA"/>
</dbReference>
<evidence type="ECO:0000256" key="10">
    <source>
        <dbReference type="HAMAP-Rule" id="MF_00530"/>
    </source>
</evidence>
<dbReference type="RefSeq" id="WP_110094703.1">
    <property type="nucleotide sequence ID" value="NZ_NKUE01000015.1"/>
</dbReference>
<evidence type="ECO:0000256" key="7">
    <source>
        <dbReference type="ARBA" id="ARBA00023136"/>
    </source>
</evidence>
<keyword evidence="15" id="KW-1185">Reference proteome</keyword>
<keyword evidence="6 10" id="KW-0406">Ion transport</keyword>
<keyword evidence="9 10" id="KW-0066">ATP synthesis</keyword>
<evidence type="ECO:0000256" key="9">
    <source>
        <dbReference type="ARBA" id="ARBA00023310"/>
    </source>
</evidence>
<protein>
    <recommendedName>
        <fullName evidence="10">ATP synthase epsilon chain</fullName>
    </recommendedName>
    <alternativeName>
        <fullName evidence="10">ATP synthase F1 sector epsilon subunit</fullName>
    </alternativeName>
    <alternativeName>
        <fullName evidence="10">F-ATPase epsilon subunit</fullName>
    </alternativeName>
</protein>
<gene>
    <name evidence="10" type="primary">atpC</name>
    <name evidence="14" type="ORF">KMAL_10530</name>
</gene>
<dbReference type="InterPro" id="IPR020546">
    <property type="entry name" value="ATP_synth_F1_dsu/esu_N"/>
</dbReference>
<evidence type="ECO:0000259" key="13">
    <source>
        <dbReference type="Pfam" id="PF02823"/>
    </source>
</evidence>
<dbReference type="InterPro" id="IPR001469">
    <property type="entry name" value="ATP_synth_F1_dsu/esu"/>
</dbReference>
<dbReference type="GO" id="GO:0045259">
    <property type="term" value="C:proton-transporting ATP synthase complex"/>
    <property type="evidence" value="ECO:0007669"/>
    <property type="project" value="UniProtKB-KW"/>
</dbReference>
<evidence type="ECO:0000256" key="3">
    <source>
        <dbReference type="ARBA" id="ARBA00005712"/>
    </source>
</evidence>
<keyword evidence="7 10" id="KW-0472">Membrane</keyword>
<comment type="caution">
    <text evidence="14">The sequence shown here is derived from an EMBL/GenBank/DDBJ whole genome shotgun (WGS) entry which is preliminary data.</text>
</comment>
<evidence type="ECO:0000256" key="6">
    <source>
        <dbReference type="ARBA" id="ARBA00023065"/>
    </source>
</evidence>
<evidence type="ECO:0000256" key="11">
    <source>
        <dbReference type="RuleBase" id="RU003656"/>
    </source>
</evidence>
<comment type="similarity">
    <text evidence="3 10 11">Belongs to the ATPase epsilon chain family.</text>
</comment>
<evidence type="ECO:0000256" key="8">
    <source>
        <dbReference type="ARBA" id="ARBA00023196"/>
    </source>
</evidence>
<evidence type="ECO:0000256" key="5">
    <source>
        <dbReference type="ARBA" id="ARBA00022781"/>
    </source>
</evidence>